<name>A0ABD0J7A4_9CAEN</name>
<evidence type="ECO:0000256" key="1">
    <source>
        <dbReference type="SAM" id="MobiDB-lite"/>
    </source>
</evidence>
<dbReference type="EMBL" id="JACVVK020000591">
    <property type="protein sequence ID" value="KAK7464043.1"/>
    <property type="molecule type" value="Genomic_DNA"/>
</dbReference>
<dbReference type="AlphaFoldDB" id="A0ABD0J7A4"/>
<feature type="compositionally biased region" description="Basic and acidic residues" evidence="1">
    <location>
        <begin position="1"/>
        <end position="16"/>
    </location>
</feature>
<protein>
    <submittedName>
        <fullName evidence="2">Uncharacterized protein</fullName>
    </submittedName>
</protein>
<proteinExistence type="predicted"/>
<evidence type="ECO:0000313" key="3">
    <source>
        <dbReference type="Proteomes" id="UP001519460"/>
    </source>
</evidence>
<evidence type="ECO:0000313" key="2">
    <source>
        <dbReference type="EMBL" id="KAK7464043.1"/>
    </source>
</evidence>
<feature type="region of interest" description="Disordered" evidence="1">
    <location>
        <begin position="1"/>
        <end position="30"/>
    </location>
</feature>
<dbReference type="Proteomes" id="UP001519460">
    <property type="component" value="Unassembled WGS sequence"/>
</dbReference>
<accession>A0ABD0J7A4</accession>
<organism evidence="2 3">
    <name type="scientific">Batillaria attramentaria</name>
    <dbReference type="NCBI Taxonomy" id="370345"/>
    <lineage>
        <taxon>Eukaryota</taxon>
        <taxon>Metazoa</taxon>
        <taxon>Spiralia</taxon>
        <taxon>Lophotrochozoa</taxon>
        <taxon>Mollusca</taxon>
        <taxon>Gastropoda</taxon>
        <taxon>Caenogastropoda</taxon>
        <taxon>Sorbeoconcha</taxon>
        <taxon>Cerithioidea</taxon>
        <taxon>Batillariidae</taxon>
        <taxon>Batillaria</taxon>
    </lineage>
</organism>
<gene>
    <name evidence="2" type="ORF">BaRGS_00037967</name>
</gene>
<keyword evidence="3" id="KW-1185">Reference proteome</keyword>
<reference evidence="2 3" key="1">
    <citation type="journal article" date="2023" name="Sci. Data">
        <title>Genome assembly of the Korean intertidal mud-creeper Batillaria attramentaria.</title>
        <authorList>
            <person name="Patra A.K."/>
            <person name="Ho P.T."/>
            <person name="Jun S."/>
            <person name="Lee S.J."/>
            <person name="Kim Y."/>
            <person name="Won Y.J."/>
        </authorList>
    </citation>
    <scope>NUCLEOTIDE SEQUENCE [LARGE SCALE GENOMIC DNA]</scope>
    <source>
        <strain evidence="2">Wonlab-2016</strain>
    </source>
</reference>
<sequence>MLRAEWLSDPRDDRNHTPRSQRSADYGKCTPPIKPVAHDRRVRHCRQAFVFFTNEIKASQLKTDFTVNKKRLQCCRKIPASLLKKQASLLLENTLSGTAENITTEKRCNC</sequence>
<comment type="caution">
    <text evidence="2">The sequence shown here is derived from an EMBL/GenBank/DDBJ whole genome shotgun (WGS) entry which is preliminary data.</text>
</comment>